<reference evidence="1 2" key="1">
    <citation type="journal article" date="2022" name="New Phytol.">
        <title>Ecological generalism drives hyperdiversity of secondary metabolite gene clusters in xylarialean endophytes.</title>
        <authorList>
            <person name="Franco M.E.E."/>
            <person name="Wisecaver J.H."/>
            <person name="Arnold A.E."/>
            <person name="Ju Y.M."/>
            <person name="Slot J.C."/>
            <person name="Ahrendt S."/>
            <person name="Moore L.P."/>
            <person name="Eastman K.E."/>
            <person name="Scott K."/>
            <person name="Konkel Z."/>
            <person name="Mondo S.J."/>
            <person name="Kuo A."/>
            <person name="Hayes R.D."/>
            <person name="Haridas S."/>
            <person name="Andreopoulos B."/>
            <person name="Riley R."/>
            <person name="LaButti K."/>
            <person name="Pangilinan J."/>
            <person name="Lipzen A."/>
            <person name="Amirebrahimi M."/>
            <person name="Yan J."/>
            <person name="Adam C."/>
            <person name="Keymanesh K."/>
            <person name="Ng V."/>
            <person name="Louie K."/>
            <person name="Northen T."/>
            <person name="Drula E."/>
            <person name="Henrissat B."/>
            <person name="Hsieh H.M."/>
            <person name="Youens-Clark K."/>
            <person name="Lutzoni F."/>
            <person name="Miadlikowska J."/>
            <person name="Eastwood D.C."/>
            <person name="Hamelin R.C."/>
            <person name="Grigoriev I.V."/>
            <person name="U'Ren J.M."/>
        </authorList>
    </citation>
    <scope>NUCLEOTIDE SEQUENCE [LARGE SCALE GENOMIC DNA]</scope>
    <source>
        <strain evidence="1 2">ER1909</strain>
    </source>
</reference>
<name>A0ACC0D9C0_9PEZI</name>
<keyword evidence="2" id="KW-1185">Reference proteome</keyword>
<evidence type="ECO:0000313" key="2">
    <source>
        <dbReference type="Proteomes" id="UP001497680"/>
    </source>
</evidence>
<dbReference type="Proteomes" id="UP001497680">
    <property type="component" value="Unassembled WGS sequence"/>
</dbReference>
<evidence type="ECO:0000313" key="1">
    <source>
        <dbReference type="EMBL" id="KAI6088975.1"/>
    </source>
</evidence>
<accession>A0ACC0D9C0</accession>
<sequence>MSKRGIKRKADLELASDESEDQIVKESKAKKVKARSKSKRLSRLEEYEEDEGRESSRNFQRWAEIFEKNTKGEVIKSKTFMKNFGARVKKQTDRMKEFMREQETKLTDVNDQGLEAFEKLYSDAALSPVVSNDSKSKKGDASREGHALFNKAQAVVSKGYALLEQFREADKQLDGHKLQLKLPTETWKQDKQDNKEILACGREYGEKLVENRLAPNAYSLPQHDKYSATDKEKTVAGIFKDSRKASDENTWGTIAADQVQKITALIKTVPPKGPERVYGI</sequence>
<protein>
    <submittedName>
        <fullName evidence="1">Uncharacterized protein</fullName>
    </submittedName>
</protein>
<dbReference type="EMBL" id="MU394298">
    <property type="protein sequence ID" value="KAI6088975.1"/>
    <property type="molecule type" value="Genomic_DNA"/>
</dbReference>
<gene>
    <name evidence="1" type="ORF">F4821DRAFT_276549</name>
</gene>
<comment type="caution">
    <text evidence="1">The sequence shown here is derived from an EMBL/GenBank/DDBJ whole genome shotgun (WGS) entry which is preliminary data.</text>
</comment>
<organism evidence="1 2">
    <name type="scientific">Hypoxylon rubiginosum</name>
    <dbReference type="NCBI Taxonomy" id="110542"/>
    <lineage>
        <taxon>Eukaryota</taxon>
        <taxon>Fungi</taxon>
        <taxon>Dikarya</taxon>
        <taxon>Ascomycota</taxon>
        <taxon>Pezizomycotina</taxon>
        <taxon>Sordariomycetes</taxon>
        <taxon>Xylariomycetidae</taxon>
        <taxon>Xylariales</taxon>
        <taxon>Hypoxylaceae</taxon>
        <taxon>Hypoxylon</taxon>
    </lineage>
</organism>
<proteinExistence type="predicted"/>